<evidence type="ECO:0000259" key="1">
    <source>
        <dbReference type="Pfam" id="PF02518"/>
    </source>
</evidence>
<dbReference type="AlphaFoldDB" id="A0AAW5KIX1"/>
<evidence type="ECO:0000313" key="3">
    <source>
        <dbReference type="Proteomes" id="UP001205063"/>
    </source>
</evidence>
<dbReference type="SUPFAM" id="SSF55874">
    <property type="entry name" value="ATPase domain of HSP90 chaperone/DNA topoisomerase II/histidine kinase"/>
    <property type="match status" value="1"/>
</dbReference>
<dbReference type="Proteomes" id="UP001205063">
    <property type="component" value="Unassembled WGS sequence"/>
</dbReference>
<keyword evidence="2" id="KW-0547">Nucleotide-binding</keyword>
<reference evidence="2" key="1">
    <citation type="submission" date="2022-06" db="EMBL/GenBank/DDBJ databases">
        <title>Isolation of gut microbiota from human fecal samples.</title>
        <authorList>
            <person name="Pamer E.G."/>
            <person name="Barat B."/>
            <person name="Waligurski E."/>
            <person name="Medina S."/>
            <person name="Paddock L."/>
            <person name="Mostad J."/>
        </authorList>
    </citation>
    <scope>NUCLEOTIDE SEQUENCE</scope>
    <source>
        <strain evidence="2">DFI.7.96</strain>
    </source>
</reference>
<gene>
    <name evidence="2" type="ORF">NE646_13460</name>
</gene>
<protein>
    <submittedName>
        <fullName evidence="2">ATP-binding protein</fullName>
    </submittedName>
</protein>
<dbReference type="InterPro" id="IPR003594">
    <property type="entry name" value="HATPase_dom"/>
</dbReference>
<keyword evidence="2" id="KW-0067">ATP-binding</keyword>
<name>A0AAW5KIX1_9FIRM</name>
<dbReference type="InterPro" id="IPR036890">
    <property type="entry name" value="HATPase_C_sf"/>
</dbReference>
<evidence type="ECO:0000313" key="2">
    <source>
        <dbReference type="EMBL" id="MCQ4950649.1"/>
    </source>
</evidence>
<dbReference type="Gene3D" id="3.30.565.10">
    <property type="entry name" value="Histidine kinase-like ATPase, C-terminal domain"/>
    <property type="match status" value="1"/>
</dbReference>
<comment type="caution">
    <text evidence="2">The sequence shown here is derived from an EMBL/GenBank/DDBJ whole genome shotgun (WGS) entry which is preliminary data.</text>
</comment>
<dbReference type="GO" id="GO:0005524">
    <property type="term" value="F:ATP binding"/>
    <property type="evidence" value="ECO:0007669"/>
    <property type="project" value="UniProtKB-KW"/>
</dbReference>
<organism evidence="2 3">
    <name type="scientific">Bittarella massiliensis</name>
    <name type="common">ex Durand et al. 2017</name>
    <dbReference type="NCBI Taxonomy" id="1720313"/>
    <lineage>
        <taxon>Bacteria</taxon>
        <taxon>Bacillati</taxon>
        <taxon>Bacillota</taxon>
        <taxon>Clostridia</taxon>
        <taxon>Eubacteriales</taxon>
        <taxon>Oscillospiraceae</taxon>
        <taxon>Bittarella (ex Durand et al. 2017)</taxon>
    </lineage>
</organism>
<feature type="domain" description="Histidine kinase/HSP90-like ATPase" evidence="1">
    <location>
        <begin position="1"/>
        <end position="36"/>
    </location>
</feature>
<sequence length="37" mass="3999">MGLAIVKHICALYGGRVDIQSAEGRGTTVTAVLRRER</sequence>
<proteinExistence type="predicted"/>
<dbReference type="Pfam" id="PF02518">
    <property type="entry name" value="HATPase_c"/>
    <property type="match status" value="1"/>
</dbReference>
<accession>A0AAW5KIX1</accession>
<dbReference type="EMBL" id="JANGAB010000091">
    <property type="protein sequence ID" value="MCQ4950649.1"/>
    <property type="molecule type" value="Genomic_DNA"/>
</dbReference>